<dbReference type="GO" id="GO:0005975">
    <property type="term" value="P:carbohydrate metabolic process"/>
    <property type="evidence" value="ECO:0007669"/>
    <property type="project" value="InterPro"/>
</dbReference>
<dbReference type="AlphaFoldDB" id="A0A915JLI0"/>
<proteinExistence type="inferred from homology"/>
<dbReference type="WBParaSite" id="nRc.2.0.1.t26876-RA">
    <property type="protein sequence ID" value="nRc.2.0.1.t26876-RA"/>
    <property type="gene ID" value="nRc.2.0.1.g26876"/>
</dbReference>
<dbReference type="PROSITE" id="PS51910">
    <property type="entry name" value="GH18_2"/>
    <property type="match status" value="1"/>
</dbReference>
<evidence type="ECO:0000313" key="5">
    <source>
        <dbReference type="Proteomes" id="UP000887565"/>
    </source>
</evidence>
<reference evidence="6" key="1">
    <citation type="submission" date="2022-11" db="UniProtKB">
        <authorList>
            <consortium name="WormBaseParasite"/>
        </authorList>
    </citation>
    <scope>IDENTIFICATION</scope>
</reference>
<dbReference type="Gene3D" id="3.10.50.10">
    <property type="match status" value="1"/>
</dbReference>
<dbReference type="SMART" id="SM00636">
    <property type="entry name" value="Glyco_18"/>
    <property type="match status" value="1"/>
</dbReference>
<dbReference type="PANTHER" id="PTHR46066:SF2">
    <property type="entry name" value="CHITINASE DOMAIN-CONTAINING PROTEIN 1"/>
    <property type="match status" value="1"/>
</dbReference>
<dbReference type="InterPro" id="IPR001223">
    <property type="entry name" value="Glyco_hydro18_cat"/>
</dbReference>
<dbReference type="GO" id="GO:0012505">
    <property type="term" value="C:endomembrane system"/>
    <property type="evidence" value="ECO:0007669"/>
    <property type="project" value="TreeGrafter"/>
</dbReference>
<dbReference type="GO" id="GO:0008061">
    <property type="term" value="F:chitin binding"/>
    <property type="evidence" value="ECO:0007669"/>
    <property type="project" value="InterPro"/>
</dbReference>
<dbReference type="InterPro" id="IPR011583">
    <property type="entry name" value="Chitinase_II/V-like_cat"/>
</dbReference>
<name>A0A915JLI0_ROMCU</name>
<dbReference type="InterPro" id="IPR017853">
    <property type="entry name" value="GH"/>
</dbReference>
<dbReference type="InterPro" id="IPR029070">
    <property type="entry name" value="Chitinase_insertion_sf"/>
</dbReference>
<evidence type="ECO:0000256" key="1">
    <source>
        <dbReference type="ARBA" id="ARBA00009336"/>
    </source>
</evidence>
<comment type="similarity">
    <text evidence="1">Belongs to the glycosyl hydrolase 18 family.</text>
</comment>
<organism evidence="5 6">
    <name type="scientific">Romanomermis culicivorax</name>
    <name type="common">Nematode worm</name>
    <dbReference type="NCBI Taxonomy" id="13658"/>
    <lineage>
        <taxon>Eukaryota</taxon>
        <taxon>Metazoa</taxon>
        <taxon>Ecdysozoa</taxon>
        <taxon>Nematoda</taxon>
        <taxon>Enoplea</taxon>
        <taxon>Dorylaimia</taxon>
        <taxon>Mermithida</taxon>
        <taxon>Mermithoidea</taxon>
        <taxon>Mermithidae</taxon>
        <taxon>Romanomermis</taxon>
    </lineage>
</organism>
<accession>A0A915JLI0</accession>
<dbReference type="SUPFAM" id="SSF51445">
    <property type="entry name" value="(Trans)glycosidases"/>
    <property type="match status" value="1"/>
</dbReference>
<evidence type="ECO:0000256" key="2">
    <source>
        <dbReference type="ARBA" id="ARBA00040976"/>
    </source>
</evidence>
<protein>
    <recommendedName>
        <fullName evidence="2">Chitinase domain-containing protein 1</fullName>
    </recommendedName>
</protein>
<feature type="domain" description="GH18" evidence="4">
    <location>
        <begin position="59"/>
        <end position="370"/>
    </location>
</feature>
<dbReference type="OMA" id="YSINERI"/>
<keyword evidence="5" id="KW-1185">Reference proteome</keyword>
<dbReference type="CDD" id="cd02876">
    <property type="entry name" value="GH18_SI-CLP"/>
    <property type="match status" value="1"/>
</dbReference>
<evidence type="ECO:0000313" key="6">
    <source>
        <dbReference type="WBParaSite" id="nRc.2.0.1.t26876-RA"/>
    </source>
</evidence>
<feature type="compositionally biased region" description="Polar residues" evidence="3">
    <location>
        <begin position="1"/>
        <end position="10"/>
    </location>
</feature>
<sequence>MGRQNFGTLSKSDRAKKEKSLKKKAVRVEDVTFSEHVNYKDILADNSKLLLRKERAFSNPVLAYVTPWNNHGYTVAKVAAHKFTHISPVWFQVNSDRQQGCQLAGLHDLDQNWIENVRKNNSDIKIVPRFLFDKWTPDELTSFLIDQNEQNRCLKIFIDYVKRNRFDGVVLELWSKVFTTSYSADIKRILTDAVVNIGEYFQNEKLQFILVVPPLHPNADSQMFAAEDFEILLPFVDYFSVMTYDFPSKAPSGIAPIGWINECIESLLSIHKANANGKIFIGLNFYGYEYTKSGVTAITGNSYLDRLTKQKPNIQWHEGIGEHFIQEKNRVLFYPTLYSIAIRLNLARNLGVGVAIWEIGQGLDYFYDLF</sequence>
<dbReference type="Proteomes" id="UP000887565">
    <property type="component" value="Unplaced"/>
</dbReference>
<dbReference type="Gene3D" id="3.20.20.80">
    <property type="entry name" value="Glycosidases"/>
    <property type="match status" value="1"/>
</dbReference>
<dbReference type="GO" id="GO:0070492">
    <property type="term" value="F:oligosaccharide binding"/>
    <property type="evidence" value="ECO:0007669"/>
    <property type="project" value="TreeGrafter"/>
</dbReference>
<dbReference type="PANTHER" id="PTHR46066">
    <property type="entry name" value="CHITINASE DOMAIN-CONTAINING PROTEIN 1 FAMILY MEMBER"/>
    <property type="match status" value="1"/>
</dbReference>
<evidence type="ECO:0000256" key="3">
    <source>
        <dbReference type="SAM" id="MobiDB-lite"/>
    </source>
</evidence>
<evidence type="ECO:0000259" key="4">
    <source>
        <dbReference type="PROSITE" id="PS51910"/>
    </source>
</evidence>
<feature type="region of interest" description="Disordered" evidence="3">
    <location>
        <begin position="1"/>
        <end position="21"/>
    </location>
</feature>
<dbReference type="Pfam" id="PF00704">
    <property type="entry name" value="Glyco_hydro_18"/>
    <property type="match status" value="1"/>
</dbReference>